<dbReference type="HOGENOM" id="CLU_2173771_0_0_1"/>
<dbReference type="InParanoid" id="B7QJL7"/>
<dbReference type="InterPro" id="IPR010921">
    <property type="entry name" value="Trp_repressor/repl_initiator"/>
</dbReference>
<accession>B7QJL7</accession>
<dbReference type="VEuPathDB" id="VectorBase:ISCI014223"/>
<evidence type="ECO:0000313" key="4">
    <source>
        <dbReference type="Proteomes" id="UP000001555"/>
    </source>
</evidence>
<dbReference type="AlphaFoldDB" id="B7QJL7"/>
<reference evidence="2 4" key="1">
    <citation type="submission" date="2008-03" db="EMBL/GenBank/DDBJ databases">
        <title>Annotation of Ixodes scapularis.</title>
        <authorList>
            <consortium name="Ixodes scapularis Genome Project Consortium"/>
            <person name="Caler E."/>
            <person name="Hannick L.I."/>
            <person name="Bidwell S."/>
            <person name="Joardar V."/>
            <person name="Thiagarajan M."/>
            <person name="Amedeo P."/>
            <person name="Galinsky K.J."/>
            <person name="Schobel S."/>
            <person name="Inman J."/>
            <person name="Hostetler J."/>
            <person name="Miller J."/>
            <person name="Hammond M."/>
            <person name="Megy K."/>
            <person name="Lawson D."/>
            <person name="Kodira C."/>
            <person name="Sutton G."/>
            <person name="Meyer J."/>
            <person name="Hill C.A."/>
            <person name="Birren B."/>
            <person name="Nene V."/>
            <person name="Collins F."/>
            <person name="Alarcon-Chaidez F."/>
            <person name="Wikel S."/>
            <person name="Strausberg R."/>
        </authorList>
    </citation>
    <scope>NUCLEOTIDE SEQUENCE [LARGE SCALE GENOMIC DNA]</scope>
    <source>
        <strain evidence="4">Wikel</strain>
        <strain evidence="2">Wikel colony</strain>
    </source>
</reference>
<dbReference type="EMBL" id="DS953188">
    <property type="protein sequence ID" value="EEC19039.1"/>
    <property type="molecule type" value="Genomic_DNA"/>
</dbReference>
<dbReference type="SUPFAM" id="SSF48295">
    <property type="entry name" value="TrpR-like"/>
    <property type="match status" value="1"/>
</dbReference>
<dbReference type="InterPro" id="IPR055247">
    <property type="entry name" value="InsJ-like_HTH"/>
</dbReference>
<dbReference type="OrthoDB" id="6501228at2759"/>
<dbReference type="PaxDb" id="6945-B7QJL7"/>
<dbReference type="VEuPathDB" id="VectorBase:ISCW014223"/>
<protein>
    <recommendedName>
        <fullName evidence="1">Insertion element IS150 protein InsJ-like helix-turn-helix domain-containing protein</fullName>
    </recommendedName>
</protein>
<dbReference type="Proteomes" id="UP000001555">
    <property type="component" value="Unassembled WGS sequence"/>
</dbReference>
<sequence length="110" mass="13157">MHSYTVSKKIEVVDWHWASGGNVSRTSRHFNIDRKRIRKWDSKYETLKQHNYGKQKMRRKFTNGVPVFSEEVDDALFEYFQRERDAGRAISNRLLAESKSWQLQSVNTVY</sequence>
<evidence type="ECO:0000313" key="2">
    <source>
        <dbReference type="EMBL" id="EEC19039.1"/>
    </source>
</evidence>
<dbReference type="Pfam" id="PF13518">
    <property type="entry name" value="HTH_28"/>
    <property type="match status" value="1"/>
</dbReference>
<reference evidence="3" key="2">
    <citation type="submission" date="2020-05" db="UniProtKB">
        <authorList>
            <consortium name="EnsemblMetazoa"/>
        </authorList>
    </citation>
    <scope>IDENTIFICATION</scope>
    <source>
        <strain evidence="3">wikel</strain>
    </source>
</reference>
<gene>
    <name evidence="2" type="ORF">IscW_ISCW014223</name>
</gene>
<evidence type="ECO:0000313" key="3">
    <source>
        <dbReference type="EnsemblMetazoa" id="ISCW014223-PA"/>
    </source>
</evidence>
<dbReference type="EnsemblMetazoa" id="ISCW014223-RA">
    <property type="protein sequence ID" value="ISCW014223-PA"/>
    <property type="gene ID" value="ISCW014223"/>
</dbReference>
<dbReference type="VEuPathDB" id="VectorBase:ISCP_010194"/>
<name>B7QJL7_IXOSC</name>
<dbReference type="Gene3D" id="1.10.10.60">
    <property type="entry name" value="Homeodomain-like"/>
    <property type="match status" value="1"/>
</dbReference>
<feature type="domain" description="Insertion element IS150 protein InsJ-like helix-turn-helix" evidence="1">
    <location>
        <begin position="8"/>
        <end position="60"/>
    </location>
</feature>
<keyword evidence="4" id="KW-1185">Reference proteome</keyword>
<dbReference type="EMBL" id="ABJB010482864">
    <property type="status" value="NOT_ANNOTATED_CDS"/>
    <property type="molecule type" value="Genomic_DNA"/>
</dbReference>
<proteinExistence type="predicted"/>
<organism>
    <name type="scientific">Ixodes scapularis</name>
    <name type="common">Black-legged tick</name>
    <name type="synonym">Deer tick</name>
    <dbReference type="NCBI Taxonomy" id="6945"/>
    <lineage>
        <taxon>Eukaryota</taxon>
        <taxon>Metazoa</taxon>
        <taxon>Ecdysozoa</taxon>
        <taxon>Arthropoda</taxon>
        <taxon>Chelicerata</taxon>
        <taxon>Arachnida</taxon>
        <taxon>Acari</taxon>
        <taxon>Parasitiformes</taxon>
        <taxon>Ixodida</taxon>
        <taxon>Ixodoidea</taxon>
        <taxon>Ixodidae</taxon>
        <taxon>Ixodinae</taxon>
        <taxon>Ixodes</taxon>
    </lineage>
</organism>
<dbReference type="GO" id="GO:0043565">
    <property type="term" value="F:sequence-specific DNA binding"/>
    <property type="evidence" value="ECO:0007669"/>
    <property type="project" value="InterPro"/>
</dbReference>
<evidence type="ECO:0000259" key="1">
    <source>
        <dbReference type="Pfam" id="PF13518"/>
    </source>
</evidence>